<gene>
    <name evidence="6" type="ORF">GCM10009741_03600</name>
</gene>
<feature type="domain" description="ATPase AAA-type core" evidence="4">
    <location>
        <begin position="748"/>
        <end position="818"/>
    </location>
</feature>
<dbReference type="Proteomes" id="UP001500363">
    <property type="component" value="Unassembled WGS sequence"/>
</dbReference>
<comment type="caution">
    <text evidence="6">The sequence shown here is derived from an EMBL/GenBank/DDBJ whole genome shotgun (WGS) entry which is preliminary data.</text>
</comment>
<keyword evidence="7" id="KW-1185">Reference proteome</keyword>
<dbReference type="Pfam" id="PF13476">
    <property type="entry name" value="AAA_23"/>
    <property type="match status" value="1"/>
</dbReference>
<dbReference type="PANTHER" id="PTHR32182">
    <property type="entry name" value="DNA REPLICATION AND REPAIR PROTEIN RECF"/>
    <property type="match status" value="1"/>
</dbReference>
<name>A0ABP4KXG8_9ACTN</name>
<dbReference type="InterPro" id="IPR016195">
    <property type="entry name" value="Pol/histidinol_Pase-like"/>
</dbReference>
<evidence type="ECO:0000313" key="6">
    <source>
        <dbReference type="EMBL" id="GAA1509861.1"/>
    </source>
</evidence>
<dbReference type="InterPro" id="IPR054787">
    <property type="entry name" value="TrlF_ATPase"/>
</dbReference>
<feature type="region of interest" description="Disordered" evidence="3">
    <location>
        <begin position="464"/>
        <end position="483"/>
    </location>
</feature>
<dbReference type="RefSeq" id="WP_344168238.1">
    <property type="nucleotide sequence ID" value="NZ_BAAANC010000001.1"/>
</dbReference>
<dbReference type="SUPFAM" id="SSF89550">
    <property type="entry name" value="PHP domain-like"/>
    <property type="match status" value="1"/>
</dbReference>
<dbReference type="EMBL" id="BAAANC010000001">
    <property type="protein sequence ID" value="GAA1509861.1"/>
    <property type="molecule type" value="Genomic_DNA"/>
</dbReference>
<evidence type="ECO:0000313" key="7">
    <source>
        <dbReference type="Proteomes" id="UP001500363"/>
    </source>
</evidence>
<evidence type="ECO:0000256" key="1">
    <source>
        <dbReference type="ARBA" id="ARBA00023236"/>
    </source>
</evidence>
<evidence type="ECO:0000256" key="2">
    <source>
        <dbReference type="SAM" id="Coils"/>
    </source>
</evidence>
<dbReference type="NCBIfam" id="NF045780">
    <property type="entry name" value="TrlF_fam_ATP"/>
    <property type="match status" value="1"/>
</dbReference>
<feature type="domain" description="Rad50/SbcC-type AAA" evidence="5">
    <location>
        <begin position="276"/>
        <end position="341"/>
    </location>
</feature>
<dbReference type="Gene3D" id="3.20.20.140">
    <property type="entry name" value="Metal-dependent hydrolases"/>
    <property type="match status" value="1"/>
</dbReference>
<evidence type="ECO:0000256" key="3">
    <source>
        <dbReference type="SAM" id="MobiDB-lite"/>
    </source>
</evidence>
<dbReference type="Gene3D" id="3.40.50.300">
    <property type="entry name" value="P-loop containing nucleotide triphosphate hydrolases"/>
    <property type="match status" value="2"/>
</dbReference>
<sequence length="880" mass="94866">MASEFDNLAAGTEWRRCALQVNPLSYLEANGKSLDGLDNESSYNAAIVAALVHAGISVIAITDHWSVDSGADLRIAAEVAGLTVFPGFEATAKDGVHLLVLFDPASDTANINRNIGECGIPADCRDARPGSLDTLELLECAEKWGAVTVAPHVTTGGGLLDKLSGQSAVRAWTDARLHAVGVGGATPSQANAAILANKDPAYRRGNPLAVLSAADISSPADAAKAGSSCWIKLSSLTISGLDLAFRTPETRVARTDPTESTHARIVGIGWEGGFLDGVTIRLNESLNVLIGGRGSGKSTVVESLRYALGIAPLAKSSIDEHDSMVNNVLGAGTKIRLEIQVRVPAPAIYTIERLIGSKPVVRESTGALLHSVPSDLLRGTEVYGQRELAELARDKQRLTSLLAQYLPDGADHSEAAVGQFRDIERSRRDILALREDVETLDGRLARMPVVKERLARFDEAGVGTKLQDQERTQQEQQLLSRASSSIQETPDLVDALIVETDYLVGEEVAELPNAEVLSRAKSFLDNYNAAVTAAMSELTAARQKTEADLKALQAEWEGETEQVRGALEKVLRALQPDGIDGDEYLRLRRELGSLTPLTGKRAARQAELDQLITDREGLLIEAEDRRASRLRDLQKEAKKVGRNLPGIVKASVRDGDDRTALTSLLDNRISGRLDRVRAALNDTELLSPRAFVQACRNGGDAIIAAYPTITPAQALLLAGASEETLMLAEEIDLPISTDLQLNVGTKESYTWRNLDHLSTGQKATALLLLLMHRGDGPLIIDQPEDDLDNRFIYEDIVPRLRATKGKRQVIFSSHNANIPVLGDADQIVSLVAEDGSNGVSGRIIDDGLGSIDHPPVRAMVEELLEGGREAFNTRRYLYGF</sequence>
<evidence type="ECO:0000259" key="5">
    <source>
        <dbReference type="Pfam" id="PF13476"/>
    </source>
</evidence>
<keyword evidence="2" id="KW-0175">Coiled coil</keyword>
<accession>A0ABP4KXG8</accession>
<evidence type="ECO:0000259" key="4">
    <source>
        <dbReference type="Pfam" id="PF13304"/>
    </source>
</evidence>
<dbReference type="InterPro" id="IPR003959">
    <property type="entry name" value="ATPase_AAA_core"/>
</dbReference>
<keyword evidence="1" id="KW-0742">SOS response</keyword>
<protein>
    <submittedName>
        <fullName evidence="6">AAA family ATPase</fullName>
    </submittedName>
</protein>
<dbReference type="PANTHER" id="PTHR32182:SF22">
    <property type="entry name" value="ATP-DEPENDENT ENDONUCLEASE, OLD FAMILY-RELATED"/>
    <property type="match status" value="1"/>
</dbReference>
<organism evidence="6 7">
    <name type="scientific">Kribbella lupini</name>
    <dbReference type="NCBI Taxonomy" id="291602"/>
    <lineage>
        <taxon>Bacteria</taxon>
        <taxon>Bacillati</taxon>
        <taxon>Actinomycetota</taxon>
        <taxon>Actinomycetes</taxon>
        <taxon>Propionibacteriales</taxon>
        <taxon>Kribbellaceae</taxon>
        <taxon>Kribbella</taxon>
    </lineage>
</organism>
<proteinExistence type="predicted"/>
<reference evidence="7" key="1">
    <citation type="journal article" date="2019" name="Int. J. Syst. Evol. Microbiol.">
        <title>The Global Catalogue of Microorganisms (GCM) 10K type strain sequencing project: providing services to taxonomists for standard genome sequencing and annotation.</title>
        <authorList>
            <consortium name="The Broad Institute Genomics Platform"/>
            <consortium name="The Broad Institute Genome Sequencing Center for Infectious Disease"/>
            <person name="Wu L."/>
            <person name="Ma J."/>
        </authorList>
    </citation>
    <scope>NUCLEOTIDE SEQUENCE [LARGE SCALE GENOMIC DNA]</scope>
    <source>
        <strain evidence="7">JCM 14303</strain>
    </source>
</reference>
<dbReference type="Pfam" id="PF13304">
    <property type="entry name" value="AAA_21"/>
    <property type="match status" value="1"/>
</dbReference>
<dbReference type="InterPro" id="IPR027417">
    <property type="entry name" value="P-loop_NTPase"/>
</dbReference>
<keyword evidence="1" id="KW-0227">DNA damage</keyword>
<dbReference type="SUPFAM" id="SSF52540">
    <property type="entry name" value="P-loop containing nucleoside triphosphate hydrolases"/>
    <property type="match status" value="1"/>
</dbReference>
<dbReference type="InterPro" id="IPR038729">
    <property type="entry name" value="Rad50/SbcC_AAA"/>
</dbReference>
<feature type="coiled-coil region" evidence="2">
    <location>
        <begin position="524"/>
        <end position="562"/>
    </location>
</feature>